<evidence type="ECO:0000256" key="5">
    <source>
        <dbReference type="SAM" id="MobiDB-lite"/>
    </source>
</evidence>
<keyword evidence="3" id="KW-0067">ATP-binding</keyword>
<proteinExistence type="predicted"/>
<evidence type="ECO:0000259" key="7">
    <source>
        <dbReference type="PROSITE" id="PS51192"/>
    </source>
</evidence>
<dbReference type="CDD" id="cd18008">
    <property type="entry name" value="DEXDc_SHPRH-like"/>
    <property type="match status" value="1"/>
</dbReference>
<dbReference type="InterPro" id="IPR000330">
    <property type="entry name" value="SNF2_N"/>
</dbReference>
<evidence type="ECO:0000313" key="9">
    <source>
        <dbReference type="EMBL" id="RAO69716.1"/>
    </source>
</evidence>
<dbReference type="InterPro" id="IPR014001">
    <property type="entry name" value="Helicase_ATP-bd"/>
</dbReference>
<feature type="compositionally biased region" description="Low complexity" evidence="5">
    <location>
        <begin position="726"/>
        <end position="737"/>
    </location>
</feature>
<feature type="compositionally biased region" description="Polar residues" evidence="5">
    <location>
        <begin position="300"/>
        <end position="314"/>
    </location>
</feature>
<dbReference type="GO" id="GO:0005524">
    <property type="term" value="F:ATP binding"/>
    <property type="evidence" value="ECO:0007669"/>
    <property type="project" value="UniProtKB-KW"/>
</dbReference>
<dbReference type="GO" id="GO:0005634">
    <property type="term" value="C:nucleus"/>
    <property type="evidence" value="ECO:0007669"/>
    <property type="project" value="TreeGrafter"/>
</dbReference>
<evidence type="ECO:0000259" key="6">
    <source>
        <dbReference type="PROSITE" id="PS50089"/>
    </source>
</evidence>
<dbReference type="InterPro" id="IPR050628">
    <property type="entry name" value="SNF2_RAD54_helicase_TF"/>
</dbReference>
<dbReference type="OrthoDB" id="448448at2759"/>
<dbReference type="Proteomes" id="UP000249363">
    <property type="component" value="Unassembled WGS sequence"/>
</dbReference>
<evidence type="ECO:0000256" key="1">
    <source>
        <dbReference type="ARBA" id="ARBA00022741"/>
    </source>
</evidence>
<dbReference type="PROSITE" id="PS50089">
    <property type="entry name" value="ZF_RING_2"/>
    <property type="match status" value="1"/>
</dbReference>
<sequence>MSLKRLLNPDDGTDADDARSRNRSFSQEARLENAEAESSYYPNPYESDALLLEPSFQNHLYTDNNILPNLSTEPAFSSQDGLFVPFDQSWFSQPESDNVMSIDSTPAINSIDSAGVLEEAFTADVGNFVTEELVLYGMFYNEKVKLVGQGEELQKRVQELKNGGSYLPRSYTLRVRPSADLQLFLKFADNGDLGYLSEKMERGLKDLVSETNIELDAVVNLQSLSDAIRRAQKQSEAAIRVDVNIYGPEASRDRVGTYLSDRGLFLQPPNERRRGARYDNPHILQLDGLPESDTEDANSDNDAGSSNISSEQNEDFQNTIAEVFNSLTRSEELRGVRGSEGLNRALYPYRHVITKAQQNELPDESGGGILADEMGMGKSLTTLVLIEKTQSDAIKWAEEHKTQSDDILAKRHCRATHLENSLRVFKYHGKDRKKHLSDIEHCEIVITTYNTLAKEHGIRNNGGGQSPLHDMEWYRVVLDEAHMIRRQATTFHRAVRDLSAKSRWCLSGTPIQNSLIDLGALLVFIQARPFHHLGIFRHWISNPFEAISTRHRAIERLALLLEGICLRRTIERVDLPGQRDEIHAIDFTPAERKQYEETKKAMQRFIIQKVGEYNKQKTFGMFQIFLQLRSFCNHGTYQRPFSWTKKMLLDEEADPVCSITRDSLARCVGCREPLPLIFGDSRPAYAENCKHVLCKDCSPVTERSSNPALRPSCPICKSRKAMPFSFSQNSQPPSQDSTEADNDGDGYLRSNGLSSKMIMLVSDVQKDLNTTKSIIFSCWTRTLDLIGKHLSSANIEYARIDGKTPLAQRQKTLDNFDRTRNISVLIMTTGTGALGLNLKSVNRVFIIEPQWNPAVESQAIARAIRLGQTEQVLVIRYRVKGSIEENMCEQQMQKLKISKMDFRKDFLTVPAGLSDVDSESVSDQATPDSCSDMAM</sequence>
<dbReference type="Gene3D" id="3.40.50.300">
    <property type="entry name" value="P-loop containing nucleotide triphosphate hydrolases"/>
    <property type="match status" value="1"/>
</dbReference>
<dbReference type="EMBL" id="MIKG01000010">
    <property type="protein sequence ID" value="RAO69716.1"/>
    <property type="molecule type" value="Genomic_DNA"/>
</dbReference>
<dbReference type="Pfam" id="PF00271">
    <property type="entry name" value="Helicase_C"/>
    <property type="match status" value="1"/>
</dbReference>
<protein>
    <submittedName>
        <fullName evidence="9">Uncharacterized protein</fullName>
    </submittedName>
</protein>
<keyword evidence="4" id="KW-0863">Zinc-finger</keyword>
<keyword evidence="4" id="KW-0479">Metal-binding</keyword>
<dbReference type="STRING" id="1196081.A0A364L1Q0"/>
<dbReference type="InterPro" id="IPR027417">
    <property type="entry name" value="P-loop_NTPase"/>
</dbReference>
<comment type="caution">
    <text evidence="9">The sequence shown here is derived from an EMBL/GenBank/DDBJ whole genome shotgun (WGS) entry which is preliminary data.</text>
</comment>
<feature type="region of interest" description="Disordered" evidence="5">
    <location>
        <begin position="269"/>
        <end position="314"/>
    </location>
</feature>
<feature type="domain" description="Helicase C-terminal" evidence="8">
    <location>
        <begin position="763"/>
        <end position="917"/>
    </location>
</feature>
<dbReference type="GO" id="GO:0006281">
    <property type="term" value="P:DNA repair"/>
    <property type="evidence" value="ECO:0007669"/>
    <property type="project" value="TreeGrafter"/>
</dbReference>
<evidence type="ECO:0000259" key="8">
    <source>
        <dbReference type="PROSITE" id="PS51194"/>
    </source>
</evidence>
<feature type="compositionally biased region" description="Basic and acidic residues" evidence="5">
    <location>
        <begin position="270"/>
        <end position="280"/>
    </location>
</feature>
<feature type="domain" description="RING-type" evidence="6">
    <location>
        <begin position="667"/>
        <end position="717"/>
    </location>
</feature>
<accession>A0A364L1Q0</accession>
<dbReference type="CDD" id="cd16449">
    <property type="entry name" value="RING-HC"/>
    <property type="match status" value="1"/>
</dbReference>
<dbReference type="RefSeq" id="XP_040734232.1">
    <property type="nucleotide sequence ID" value="XM_040878235.1"/>
</dbReference>
<feature type="compositionally biased region" description="Acidic residues" evidence="5">
    <location>
        <begin position="290"/>
        <end position="299"/>
    </location>
</feature>
<evidence type="ECO:0000256" key="2">
    <source>
        <dbReference type="ARBA" id="ARBA00022801"/>
    </source>
</evidence>
<feature type="region of interest" description="Disordered" evidence="5">
    <location>
        <begin position="1"/>
        <end position="42"/>
    </location>
</feature>
<dbReference type="InterPro" id="IPR049730">
    <property type="entry name" value="SNF2/RAD54-like_C"/>
</dbReference>
<gene>
    <name evidence="9" type="ORF">BHQ10_005728</name>
</gene>
<feature type="region of interest" description="Disordered" evidence="5">
    <location>
        <begin position="726"/>
        <end position="746"/>
    </location>
</feature>
<dbReference type="AlphaFoldDB" id="A0A364L1Q0"/>
<keyword evidence="2" id="KW-0378">Hydrolase</keyword>
<keyword evidence="1" id="KW-0547">Nucleotide-binding</keyword>
<organism evidence="9 10">
    <name type="scientific">Talaromyces amestolkiae</name>
    <dbReference type="NCBI Taxonomy" id="1196081"/>
    <lineage>
        <taxon>Eukaryota</taxon>
        <taxon>Fungi</taxon>
        <taxon>Dikarya</taxon>
        <taxon>Ascomycota</taxon>
        <taxon>Pezizomycotina</taxon>
        <taxon>Eurotiomycetes</taxon>
        <taxon>Eurotiomycetidae</taxon>
        <taxon>Eurotiales</taxon>
        <taxon>Trichocomaceae</taxon>
        <taxon>Talaromyces</taxon>
        <taxon>Talaromyces sect. Talaromyces</taxon>
    </lineage>
</organism>
<feature type="domain" description="Helicase ATP-binding" evidence="7">
    <location>
        <begin position="359"/>
        <end position="528"/>
    </location>
</feature>
<dbReference type="InterPro" id="IPR001841">
    <property type="entry name" value="Znf_RING"/>
</dbReference>
<dbReference type="GO" id="GO:0016787">
    <property type="term" value="F:hydrolase activity"/>
    <property type="evidence" value="ECO:0007669"/>
    <property type="project" value="UniProtKB-KW"/>
</dbReference>
<dbReference type="CDD" id="cd18793">
    <property type="entry name" value="SF2_C_SNF"/>
    <property type="match status" value="1"/>
</dbReference>
<dbReference type="SMART" id="SM00490">
    <property type="entry name" value="HELICc"/>
    <property type="match status" value="1"/>
</dbReference>
<dbReference type="InterPro" id="IPR038718">
    <property type="entry name" value="SNF2-like_sf"/>
</dbReference>
<dbReference type="SMART" id="SM00487">
    <property type="entry name" value="DEXDc"/>
    <property type="match status" value="1"/>
</dbReference>
<dbReference type="GO" id="GO:0008270">
    <property type="term" value="F:zinc ion binding"/>
    <property type="evidence" value="ECO:0007669"/>
    <property type="project" value="UniProtKB-KW"/>
</dbReference>
<dbReference type="Gene3D" id="3.40.50.10810">
    <property type="entry name" value="Tandem AAA-ATPase domain"/>
    <property type="match status" value="1"/>
</dbReference>
<keyword evidence="10" id="KW-1185">Reference proteome</keyword>
<dbReference type="PANTHER" id="PTHR45626:SF52">
    <property type="entry name" value="SINGLE-STRANDED DNA-DEPENDENT ATPASE (EUROFUNG)"/>
    <property type="match status" value="1"/>
</dbReference>
<dbReference type="PROSITE" id="PS51192">
    <property type="entry name" value="HELICASE_ATP_BIND_1"/>
    <property type="match status" value="1"/>
</dbReference>
<name>A0A364L1Q0_TALAM</name>
<evidence type="ECO:0000256" key="3">
    <source>
        <dbReference type="ARBA" id="ARBA00022840"/>
    </source>
</evidence>
<evidence type="ECO:0000313" key="10">
    <source>
        <dbReference type="Proteomes" id="UP000249363"/>
    </source>
</evidence>
<reference evidence="9 10" key="1">
    <citation type="journal article" date="2017" name="Biotechnol. Biofuels">
        <title>Differential beta-glucosidase expression as a function of carbon source availability in Talaromyces amestolkiae: a genomic and proteomic approach.</title>
        <authorList>
            <person name="de Eugenio L.I."/>
            <person name="Mendez-Liter J.A."/>
            <person name="Nieto-Dominguez M."/>
            <person name="Alonso L."/>
            <person name="Gil-Munoz J."/>
            <person name="Barriuso J."/>
            <person name="Prieto A."/>
            <person name="Martinez M.J."/>
        </authorList>
    </citation>
    <scope>NUCLEOTIDE SEQUENCE [LARGE SCALE GENOMIC DNA]</scope>
    <source>
        <strain evidence="9 10">CIB</strain>
    </source>
</reference>
<dbReference type="Pfam" id="PF00176">
    <property type="entry name" value="SNF2-rel_dom"/>
    <property type="match status" value="1"/>
</dbReference>
<keyword evidence="4" id="KW-0862">Zinc</keyword>
<dbReference type="PROSITE" id="PS51194">
    <property type="entry name" value="HELICASE_CTER"/>
    <property type="match status" value="1"/>
</dbReference>
<dbReference type="InterPro" id="IPR001650">
    <property type="entry name" value="Helicase_C-like"/>
</dbReference>
<dbReference type="PANTHER" id="PTHR45626">
    <property type="entry name" value="TRANSCRIPTION TERMINATION FACTOR 2-RELATED"/>
    <property type="match status" value="1"/>
</dbReference>
<evidence type="ECO:0000256" key="4">
    <source>
        <dbReference type="PROSITE-ProRule" id="PRU00175"/>
    </source>
</evidence>
<dbReference type="GO" id="GO:0008094">
    <property type="term" value="F:ATP-dependent activity, acting on DNA"/>
    <property type="evidence" value="ECO:0007669"/>
    <property type="project" value="TreeGrafter"/>
</dbReference>
<dbReference type="GeneID" id="63794944"/>
<dbReference type="SUPFAM" id="SSF52540">
    <property type="entry name" value="P-loop containing nucleoside triphosphate hydrolases"/>
    <property type="match status" value="2"/>
</dbReference>